<dbReference type="Proteomes" id="UP001162162">
    <property type="component" value="Unassembled WGS sequence"/>
</dbReference>
<sequence>MVASNFFYFLDLCVVNAFILYKKRTDSKAQLNLKQLRISVAIGLVGADVATSKKGRPSSGSLNHFKQTVPYEIRYDSCSHMPIHIEKCRRCAFCSTKAEPHKSRWLCTRCDVALCLTDKKNCFLEYHKK</sequence>
<organism evidence="1 2">
    <name type="scientific">Aromia moschata</name>
    <dbReference type="NCBI Taxonomy" id="1265417"/>
    <lineage>
        <taxon>Eukaryota</taxon>
        <taxon>Metazoa</taxon>
        <taxon>Ecdysozoa</taxon>
        <taxon>Arthropoda</taxon>
        <taxon>Hexapoda</taxon>
        <taxon>Insecta</taxon>
        <taxon>Pterygota</taxon>
        <taxon>Neoptera</taxon>
        <taxon>Endopterygota</taxon>
        <taxon>Coleoptera</taxon>
        <taxon>Polyphaga</taxon>
        <taxon>Cucujiformia</taxon>
        <taxon>Chrysomeloidea</taxon>
        <taxon>Cerambycidae</taxon>
        <taxon>Cerambycinae</taxon>
        <taxon>Callichromatini</taxon>
        <taxon>Aromia</taxon>
    </lineage>
</organism>
<evidence type="ECO:0000313" key="2">
    <source>
        <dbReference type="Proteomes" id="UP001162162"/>
    </source>
</evidence>
<evidence type="ECO:0008006" key="3">
    <source>
        <dbReference type="Google" id="ProtNLM"/>
    </source>
</evidence>
<protein>
    <recommendedName>
        <fullName evidence="3">PiggyBac transposable element-derived protein 4 C-terminal zinc-ribbon domain-containing protein</fullName>
    </recommendedName>
</protein>
<gene>
    <name evidence="1" type="ORF">NQ318_013209</name>
</gene>
<accession>A0AAV8XHL5</accession>
<proteinExistence type="predicted"/>
<evidence type="ECO:0000313" key="1">
    <source>
        <dbReference type="EMBL" id="KAJ8937952.1"/>
    </source>
</evidence>
<dbReference type="AlphaFoldDB" id="A0AAV8XHL5"/>
<keyword evidence="2" id="KW-1185">Reference proteome</keyword>
<reference evidence="1" key="1">
    <citation type="journal article" date="2023" name="Insect Mol. Biol.">
        <title>Genome sequencing provides insights into the evolution of gene families encoding plant cell wall-degrading enzymes in longhorned beetles.</title>
        <authorList>
            <person name="Shin N.R."/>
            <person name="Okamura Y."/>
            <person name="Kirsch R."/>
            <person name="Pauchet Y."/>
        </authorList>
    </citation>
    <scope>NUCLEOTIDE SEQUENCE</scope>
    <source>
        <strain evidence="1">AMC_N1</strain>
    </source>
</reference>
<comment type="caution">
    <text evidence="1">The sequence shown here is derived from an EMBL/GenBank/DDBJ whole genome shotgun (WGS) entry which is preliminary data.</text>
</comment>
<dbReference type="EMBL" id="JAPWTK010000597">
    <property type="protein sequence ID" value="KAJ8937952.1"/>
    <property type="molecule type" value="Genomic_DNA"/>
</dbReference>
<name>A0AAV8XHL5_9CUCU</name>
<dbReference type="PANTHER" id="PTHR47272">
    <property type="entry name" value="DDE_TNP_1_7 DOMAIN-CONTAINING PROTEIN"/>
    <property type="match status" value="1"/>
</dbReference>